<dbReference type="AlphaFoldDB" id="O54389"/>
<organism evidence="2">
    <name type="scientific">Brucella abortus</name>
    <dbReference type="NCBI Taxonomy" id="235"/>
    <lineage>
        <taxon>Bacteria</taxon>
        <taxon>Pseudomonadati</taxon>
        <taxon>Pseudomonadota</taxon>
        <taxon>Alphaproteobacteria</taxon>
        <taxon>Hyphomicrobiales</taxon>
        <taxon>Brucellaceae</taxon>
        <taxon>Brucella/Ochrobactrum group</taxon>
        <taxon>Brucella</taxon>
    </lineage>
</organism>
<feature type="region of interest" description="Disordered" evidence="1">
    <location>
        <begin position="147"/>
        <end position="186"/>
    </location>
</feature>
<sequence>MQKSFSRLPARQACALTPQSTRLKVQTRRSPICAPAASAGRLFLCHSTTAALFVMPGRKTASSKRFHRAFRGQGEPFRTICRHVDMVLQTDAELLWHYDHGLVGKAHAFGQRQRVCAHDIGSFVDFKAQPMSGPVWQARQLVIRSEPMPDKDGARRTIESGAGHTQPGGIEDSLLRFTFDGPDLRE</sequence>
<name>O54389_BRUAO</name>
<evidence type="ECO:0000313" key="2">
    <source>
        <dbReference type="EMBL" id="AAC46058.1"/>
    </source>
</evidence>
<proteinExistence type="predicted"/>
<evidence type="ECO:0000256" key="1">
    <source>
        <dbReference type="SAM" id="MobiDB-lite"/>
    </source>
</evidence>
<protein>
    <submittedName>
        <fullName evidence="2">Uncharacterized protein</fullName>
    </submittedName>
</protein>
<reference evidence="2" key="1">
    <citation type="journal article" date="1997" name="Gene">
        <title>Isolation and characterization of the UDP-glucose 4'-epimerase-encoding gene, galE, from Brucella abortus 2308.</title>
        <authorList>
            <person name="Scupham A.J."/>
            <person name="Triplett E.W."/>
        </authorList>
    </citation>
    <scope>NUCLEOTIDE SEQUENCE</scope>
    <source>
        <strain evidence="2">2308</strain>
    </source>
</reference>
<dbReference type="EMBL" id="U78089">
    <property type="protein sequence ID" value="AAC46058.1"/>
    <property type="molecule type" value="Genomic_DNA"/>
</dbReference>
<accession>O54389</accession>
<feature type="non-terminal residue" evidence="2">
    <location>
        <position position="186"/>
    </location>
</feature>
<feature type="compositionally biased region" description="Basic and acidic residues" evidence="1">
    <location>
        <begin position="147"/>
        <end position="158"/>
    </location>
</feature>